<dbReference type="Pfam" id="PF14386">
    <property type="entry name" value="DUF4417"/>
    <property type="match status" value="1"/>
</dbReference>
<dbReference type="Proteomes" id="UP000029004">
    <property type="component" value="Unassembled WGS sequence"/>
</dbReference>
<dbReference type="AlphaFoldDB" id="A0A087DGE6"/>
<dbReference type="RefSeq" id="WP_084686252.1">
    <property type="nucleotide sequence ID" value="NZ_JGZP01000021.1"/>
</dbReference>
<organism evidence="1 2">
    <name type="scientific">Bifidobacterium stellenboschense</name>
    <dbReference type="NCBI Taxonomy" id="762211"/>
    <lineage>
        <taxon>Bacteria</taxon>
        <taxon>Bacillati</taxon>
        <taxon>Actinomycetota</taxon>
        <taxon>Actinomycetes</taxon>
        <taxon>Bifidobacteriales</taxon>
        <taxon>Bifidobacteriaceae</taxon>
        <taxon>Bifidobacterium</taxon>
    </lineage>
</organism>
<evidence type="ECO:0000313" key="1">
    <source>
        <dbReference type="EMBL" id="KFI94596.1"/>
    </source>
</evidence>
<comment type="caution">
    <text evidence="1">The sequence shown here is derived from an EMBL/GenBank/DDBJ whole genome shotgun (WGS) entry which is preliminary data.</text>
</comment>
<keyword evidence="2" id="KW-1185">Reference proteome</keyword>
<accession>A0A087DGE6</accession>
<gene>
    <name evidence="1" type="ORF">BSTEL_1266</name>
</gene>
<dbReference type="EMBL" id="JGZP01000021">
    <property type="protein sequence ID" value="KFI94596.1"/>
    <property type="molecule type" value="Genomic_DNA"/>
</dbReference>
<dbReference type="STRING" id="762211.BSTEL_1266"/>
<reference evidence="1 2" key="1">
    <citation type="submission" date="2014-03" db="EMBL/GenBank/DDBJ databases">
        <title>Genomics of Bifidobacteria.</title>
        <authorList>
            <person name="Ventura M."/>
            <person name="Milani C."/>
            <person name="Lugli G.A."/>
        </authorList>
    </citation>
    <scope>NUCLEOTIDE SEQUENCE [LARGE SCALE GENOMIC DNA]</scope>
    <source>
        <strain evidence="1 2">DSM 23968</strain>
    </source>
</reference>
<protein>
    <submittedName>
        <fullName evidence="1">Uncharacterized protein</fullName>
    </submittedName>
</protein>
<dbReference type="OrthoDB" id="9800801at2"/>
<sequence length="223" mass="25764">MVIPHNTRAGCHDVFHASLLRDARYDSSLEFPWLKAESKAPNKLIPYSKAKYSKDTDQWVCFYEDDVKFDADTWDHPEKALTVLRRFRGTIAPDYSMFRDMPLIQQQWNNFRSKTIAHYWQMQGIPVLPNIRWADHRTWETACLGVPRCSNIAIGTLGCIKNPTNRKLLKEGLSYVIKRLSPASINVYGKAPDDIFSIYEEQGIRVIRFPSECEQAHRAGSDL</sequence>
<dbReference type="eggNOG" id="ENOG502ZC0W">
    <property type="taxonomic scope" value="Bacteria"/>
</dbReference>
<dbReference type="InterPro" id="IPR025530">
    <property type="entry name" value="DUF4417"/>
</dbReference>
<name>A0A087DGE6_9BIFI</name>
<proteinExistence type="predicted"/>
<evidence type="ECO:0000313" key="2">
    <source>
        <dbReference type="Proteomes" id="UP000029004"/>
    </source>
</evidence>